<feature type="domain" description="Tetrahydrofolate dehydrogenase/cyclohydrolase catalytic" evidence="12">
    <location>
        <begin position="6"/>
        <end position="120"/>
    </location>
</feature>
<keyword evidence="7 11" id="KW-0560">Oxidoreductase</keyword>
<dbReference type="InterPro" id="IPR046346">
    <property type="entry name" value="Aminoacid_DH-like_N_sf"/>
</dbReference>
<keyword evidence="8 11" id="KW-0368">Histidine biosynthesis</keyword>
<dbReference type="InterPro" id="IPR020630">
    <property type="entry name" value="THF_DH/CycHdrlase_cat_dom"/>
</dbReference>
<proteinExistence type="inferred from homology"/>
<comment type="caution">
    <text evidence="14">The sequence shown here is derived from an EMBL/GenBank/DDBJ whole genome shotgun (WGS) entry which is preliminary data.</text>
</comment>
<dbReference type="Proteomes" id="UP001597502">
    <property type="component" value="Unassembled WGS sequence"/>
</dbReference>
<dbReference type="InterPro" id="IPR000672">
    <property type="entry name" value="THF_DH/CycHdrlase"/>
</dbReference>
<keyword evidence="10 11" id="KW-0511">Multifunctional enzyme</keyword>
<evidence type="ECO:0000256" key="4">
    <source>
        <dbReference type="ARBA" id="ARBA00022755"/>
    </source>
</evidence>
<evidence type="ECO:0000256" key="5">
    <source>
        <dbReference type="ARBA" id="ARBA00022801"/>
    </source>
</evidence>
<organism evidence="14 15">
    <name type="scientific">Lentibacillus juripiscarius</name>
    <dbReference type="NCBI Taxonomy" id="257446"/>
    <lineage>
        <taxon>Bacteria</taxon>
        <taxon>Bacillati</taxon>
        <taxon>Bacillota</taxon>
        <taxon>Bacilli</taxon>
        <taxon>Bacillales</taxon>
        <taxon>Bacillaceae</taxon>
        <taxon>Lentibacillus</taxon>
    </lineage>
</organism>
<evidence type="ECO:0000256" key="9">
    <source>
        <dbReference type="ARBA" id="ARBA00023167"/>
    </source>
</evidence>
<evidence type="ECO:0000259" key="13">
    <source>
        <dbReference type="Pfam" id="PF02882"/>
    </source>
</evidence>
<comment type="caution">
    <text evidence="11">Lacks conserved residue(s) required for the propagation of feature annotation.</text>
</comment>
<dbReference type="EC" id="1.5.1.5" evidence="11"/>
<dbReference type="HAMAP" id="MF_01576">
    <property type="entry name" value="THF_DHG_CYH"/>
    <property type="match status" value="1"/>
</dbReference>
<keyword evidence="3 11" id="KW-0028">Amino-acid biosynthesis</keyword>
<dbReference type="Gene3D" id="3.40.50.720">
    <property type="entry name" value="NAD(P)-binding Rossmann-like Domain"/>
    <property type="match status" value="1"/>
</dbReference>
<protein>
    <recommendedName>
        <fullName evidence="11">Bifunctional protein FolD</fullName>
    </recommendedName>
    <domain>
        <recommendedName>
            <fullName evidence="11">Methylenetetrahydrofolate dehydrogenase</fullName>
            <ecNumber evidence="11">1.5.1.5</ecNumber>
        </recommendedName>
    </domain>
    <domain>
        <recommendedName>
            <fullName evidence="11">Methenyltetrahydrofolate cyclohydrolase</fullName>
            <ecNumber evidence="11">3.5.4.9</ecNumber>
        </recommendedName>
    </domain>
</protein>
<evidence type="ECO:0000256" key="10">
    <source>
        <dbReference type="ARBA" id="ARBA00023268"/>
    </source>
</evidence>
<sequence length="286" mass="30519">MTATEMNGKELAKKVRTDLAGEVLQLKEKGITPHLTVIIIGDDPASKSYVRGKEKASAEIGMSSDIIALPSSTSEQDLLNQIDDLNRNETVHGILVQLPLPDHINEQQVIESISPEKDVDGFHPVNIGKMVTGNSTFLPCTPYGIITMLKAHDVSMEGKHAVILGRSNIVGKPIGQLLLNENATVTHCHSRTENLTEYTKEADILILAMGRANAIRGEHVKNGAVIVDVGINRLEDGSLTGDADFPSAAAKASKITPVPRGVGPMTITMLLKNTIKAAKGLSAVGK</sequence>
<dbReference type="Pfam" id="PF02882">
    <property type="entry name" value="THF_DHG_CYH_C"/>
    <property type="match status" value="1"/>
</dbReference>
<dbReference type="Gene3D" id="3.40.50.10860">
    <property type="entry name" value="Leucine Dehydrogenase, chain A, domain 1"/>
    <property type="match status" value="1"/>
</dbReference>
<evidence type="ECO:0000256" key="8">
    <source>
        <dbReference type="ARBA" id="ARBA00023102"/>
    </source>
</evidence>
<dbReference type="SUPFAM" id="SSF51735">
    <property type="entry name" value="NAD(P)-binding Rossmann-fold domains"/>
    <property type="match status" value="1"/>
</dbReference>
<dbReference type="InterPro" id="IPR036291">
    <property type="entry name" value="NAD(P)-bd_dom_sf"/>
</dbReference>
<comment type="similarity">
    <text evidence="11">Belongs to the tetrahydrofolate dehydrogenase/cyclohydrolase family.</text>
</comment>
<evidence type="ECO:0000313" key="14">
    <source>
        <dbReference type="EMBL" id="MFD2762327.1"/>
    </source>
</evidence>
<dbReference type="PANTHER" id="PTHR48099:SF5">
    <property type="entry name" value="C-1-TETRAHYDROFOLATE SYNTHASE, CYTOPLASMIC"/>
    <property type="match status" value="1"/>
</dbReference>
<evidence type="ECO:0000256" key="1">
    <source>
        <dbReference type="ARBA" id="ARBA00004777"/>
    </source>
</evidence>
<comment type="function">
    <text evidence="11">Catalyzes the oxidation of 5,10-methylenetetrahydrofolate to 5,10-methenyltetrahydrofolate and then the hydrolysis of 5,10-methenyltetrahydrofolate to 10-formyltetrahydrofolate.</text>
</comment>
<evidence type="ECO:0000256" key="3">
    <source>
        <dbReference type="ARBA" id="ARBA00022605"/>
    </source>
</evidence>
<dbReference type="SUPFAM" id="SSF53223">
    <property type="entry name" value="Aminoacid dehydrogenase-like, N-terminal domain"/>
    <property type="match status" value="1"/>
</dbReference>
<evidence type="ECO:0000313" key="15">
    <source>
        <dbReference type="Proteomes" id="UP001597502"/>
    </source>
</evidence>
<reference evidence="15" key="1">
    <citation type="journal article" date="2019" name="Int. J. Syst. Evol. Microbiol.">
        <title>The Global Catalogue of Microorganisms (GCM) 10K type strain sequencing project: providing services to taxonomists for standard genome sequencing and annotation.</title>
        <authorList>
            <consortium name="The Broad Institute Genomics Platform"/>
            <consortium name="The Broad Institute Genome Sequencing Center for Infectious Disease"/>
            <person name="Wu L."/>
            <person name="Ma J."/>
        </authorList>
    </citation>
    <scope>NUCLEOTIDE SEQUENCE [LARGE SCALE GENOMIC DNA]</scope>
    <source>
        <strain evidence="15">TISTR 1535</strain>
    </source>
</reference>
<dbReference type="PROSITE" id="PS00766">
    <property type="entry name" value="THF_DHG_CYH_1"/>
    <property type="match status" value="1"/>
</dbReference>
<accession>A0ABW5V8G8</accession>
<dbReference type="Pfam" id="PF00763">
    <property type="entry name" value="THF_DHG_CYH"/>
    <property type="match status" value="1"/>
</dbReference>
<keyword evidence="5 11" id="KW-0378">Hydrolase</keyword>
<feature type="binding site" evidence="11">
    <location>
        <position position="231"/>
    </location>
    <ligand>
        <name>NADP(+)</name>
        <dbReference type="ChEBI" id="CHEBI:58349"/>
    </ligand>
</feature>
<gene>
    <name evidence="11" type="primary">folD</name>
    <name evidence="14" type="ORF">ACFSUO_15320</name>
</gene>
<feature type="domain" description="Tetrahydrofolate dehydrogenase/cyclohydrolase NAD(P)-binding" evidence="13">
    <location>
        <begin position="139"/>
        <end position="279"/>
    </location>
</feature>
<evidence type="ECO:0000256" key="11">
    <source>
        <dbReference type="HAMAP-Rule" id="MF_01576"/>
    </source>
</evidence>
<keyword evidence="2 11" id="KW-0554">One-carbon metabolism</keyword>
<comment type="catalytic activity">
    <reaction evidence="11">
        <text>(6R)-5,10-methylene-5,6,7,8-tetrahydrofolate + NADP(+) = (6R)-5,10-methenyltetrahydrofolate + NADPH</text>
        <dbReference type="Rhea" id="RHEA:22812"/>
        <dbReference type="ChEBI" id="CHEBI:15636"/>
        <dbReference type="ChEBI" id="CHEBI:57455"/>
        <dbReference type="ChEBI" id="CHEBI:57783"/>
        <dbReference type="ChEBI" id="CHEBI:58349"/>
        <dbReference type="EC" id="1.5.1.5"/>
    </reaction>
</comment>
<comment type="catalytic activity">
    <reaction evidence="11">
        <text>(6R)-5,10-methenyltetrahydrofolate + H2O = (6R)-10-formyltetrahydrofolate + H(+)</text>
        <dbReference type="Rhea" id="RHEA:23700"/>
        <dbReference type="ChEBI" id="CHEBI:15377"/>
        <dbReference type="ChEBI" id="CHEBI:15378"/>
        <dbReference type="ChEBI" id="CHEBI:57455"/>
        <dbReference type="ChEBI" id="CHEBI:195366"/>
        <dbReference type="EC" id="3.5.4.9"/>
    </reaction>
</comment>
<dbReference type="InterPro" id="IPR020631">
    <property type="entry name" value="THF_DH/CycHdrlase_NAD-bd_dom"/>
</dbReference>
<evidence type="ECO:0000256" key="2">
    <source>
        <dbReference type="ARBA" id="ARBA00022563"/>
    </source>
</evidence>
<feature type="binding site" evidence="11">
    <location>
        <begin position="165"/>
        <end position="167"/>
    </location>
    <ligand>
        <name>NADP(+)</name>
        <dbReference type="ChEBI" id="CHEBI:58349"/>
    </ligand>
</feature>
<evidence type="ECO:0000256" key="7">
    <source>
        <dbReference type="ARBA" id="ARBA00023002"/>
    </source>
</evidence>
<dbReference type="EMBL" id="JBHUNA010000040">
    <property type="protein sequence ID" value="MFD2762327.1"/>
    <property type="molecule type" value="Genomic_DNA"/>
</dbReference>
<dbReference type="InterPro" id="IPR020867">
    <property type="entry name" value="THF_DH/CycHdrlase_CS"/>
</dbReference>
<comment type="subunit">
    <text evidence="11">Homodimer.</text>
</comment>
<evidence type="ECO:0000256" key="6">
    <source>
        <dbReference type="ARBA" id="ARBA00022857"/>
    </source>
</evidence>
<keyword evidence="15" id="KW-1185">Reference proteome</keyword>
<keyword evidence="9 11" id="KW-0486">Methionine biosynthesis</keyword>
<dbReference type="PRINTS" id="PR00085">
    <property type="entry name" value="THFDHDRGNASE"/>
</dbReference>
<comment type="pathway">
    <text evidence="1 11">One-carbon metabolism; tetrahydrofolate interconversion.</text>
</comment>
<dbReference type="RefSeq" id="WP_382395707.1">
    <property type="nucleotide sequence ID" value="NZ_JBHUNA010000040.1"/>
</dbReference>
<dbReference type="CDD" id="cd01080">
    <property type="entry name" value="NAD_bind_m-THF_DH_Cyclohyd"/>
    <property type="match status" value="1"/>
</dbReference>
<keyword evidence="6 11" id="KW-0521">NADP</keyword>
<keyword evidence="4 11" id="KW-0658">Purine biosynthesis</keyword>
<name>A0ABW5V8G8_9BACI</name>
<evidence type="ECO:0000259" key="12">
    <source>
        <dbReference type="Pfam" id="PF00763"/>
    </source>
</evidence>
<dbReference type="EC" id="3.5.4.9" evidence="11"/>
<dbReference type="PANTHER" id="PTHR48099">
    <property type="entry name" value="C-1-TETRAHYDROFOLATE SYNTHASE, CYTOPLASMIC-RELATED"/>
    <property type="match status" value="1"/>
</dbReference>